<evidence type="ECO:0008006" key="4">
    <source>
        <dbReference type="Google" id="ProtNLM"/>
    </source>
</evidence>
<dbReference type="GO" id="GO:0090313">
    <property type="term" value="P:regulation of protein targeting to membrane"/>
    <property type="evidence" value="ECO:0007669"/>
    <property type="project" value="TreeGrafter"/>
</dbReference>
<dbReference type="AlphaFoldDB" id="A0A931E5H0"/>
<sequence>MIFSSIQNKALRITARVFATAIVVLFVLLSAVSIYINANKKTILEKVHAVIRQNIAGRLELKDIDVSTISTFPYIAIDLEEVQLLDAVYNKALLSCKTISCRINIFKIGDIQHQLSKVVMKNGLVSLFTDTTGYTNSSILFRQQAKKTQTRGGFVIKTVALENIDFGISNEQKKKTFSFHIEDLDADLSQKDSGLYIKTRLDLLVKKMIFNQAKGSYLENNPVEGKLDVFYNNVAKTLTCREGRLDINEQPYKVKASFNFGNAPAFNIDITSDKLLYEKGIEALTPKLRNRLKAITLEEPLSLHVTLGGLLTPGNIPVALAEWETKKNRFGSGAVMFDDCSFKGKFTNNISDTLPHTDMYSMVMFDTFFGKWRGLALTGNNIKVSNLVDPQVTFSLSSSATLQEIDNAIGSETVTFLEGSAGINLSYDGPLVADPAQLSNLNAALQIKDGKMLYEPKNVMLEKCTGLMVIQENGLIFKDFQFDFKRNHFTLNVKGDEMANLSKKVNQKANLDFDIRSPYIHFDEIFQVIAPTQKKAVKKRKPHFAATANNVDNLLNTSNWHVNFYADKISKGNFYAEKLQANILLQEDNWQISHVSLYHAGGAITAKGQLLQRSNKSSQINADVALQNLNIQQLFFGFGNFGQNSLTSANLRGVLNADARINASVNNAGAIIPRSTSGYINFSLKNGAIINHKGLEEMKLLFLKNRDMSNVRFAELKDRIDIKPEYLYINKMEIQSSAVSMYLEGQFDIYAKNTDLMIQVPFSNFGKRDESEPIKNKGLDAKTGLSIWINAKNNDYGEIKFTPRFSRKKFKKEKKEQ</sequence>
<proteinExistence type="predicted"/>
<dbReference type="RefSeq" id="WP_196989675.1">
    <property type="nucleotide sequence ID" value="NZ_JADWYR010000001.1"/>
</dbReference>
<dbReference type="EMBL" id="JADWYR010000001">
    <property type="protein sequence ID" value="MBG9375635.1"/>
    <property type="molecule type" value="Genomic_DNA"/>
</dbReference>
<dbReference type="GO" id="GO:0005886">
    <property type="term" value="C:plasma membrane"/>
    <property type="evidence" value="ECO:0007669"/>
    <property type="project" value="TreeGrafter"/>
</dbReference>
<dbReference type="InterPro" id="IPR052894">
    <property type="entry name" value="AsmA-related"/>
</dbReference>
<reference evidence="2" key="1">
    <citation type="submission" date="2020-11" db="EMBL/GenBank/DDBJ databases">
        <title>Bacterial whole genome sequence for Panacibacter sp. DH6.</title>
        <authorList>
            <person name="Le V."/>
            <person name="Ko S."/>
            <person name="Ahn C.-Y."/>
            <person name="Oh H.-M."/>
        </authorList>
    </citation>
    <scope>NUCLEOTIDE SEQUENCE</scope>
    <source>
        <strain evidence="2">DH6</strain>
    </source>
</reference>
<name>A0A931E5H0_9BACT</name>
<gene>
    <name evidence="2" type="ORF">I5907_05280</name>
</gene>
<evidence type="ECO:0000313" key="3">
    <source>
        <dbReference type="Proteomes" id="UP000628448"/>
    </source>
</evidence>
<keyword evidence="1" id="KW-0812">Transmembrane</keyword>
<protein>
    <recommendedName>
        <fullName evidence="4">AsmA-like C-terminal domain-containing protein</fullName>
    </recommendedName>
</protein>
<dbReference type="PANTHER" id="PTHR30441">
    <property type="entry name" value="DUF748 DOMAIN-CONTAINING PROTEIN"/>
    <property type="match status" value="1"/>
</dbReference>
<comment type="caution">
    <text evidence="2">The sequence shown here is derived from an EMBL/GenBank/DDBJ whole genome shotgun (WGS) entry which is preliminary data.</text>
</comment>
<feature type="transmembrane region" description="Helical" evidence="1">
    <location>
        <begin position="17"/>
        <end position="36"/>
    </location>
</feature>
<keyword evidence="1" id="KW-0472">Membrane</keyword>
<dbReference type="PANTHER" id="PTHR30441:SF8">
    <property type="entry name" value="DUF748 DOMAIN-CONTAINING PROTEIN"/>
    <property type="match status" value="1"/>
</dbReference>
<evidence type="ECO:0000256" key="1">
    <source>
        <dbReference type="SAM" id="Phobius"/>
    </source>
</evidence>
<accession>A0A931E5H0</accession>
<evidence type="ECO:0000313" key="2">
    <source>
        <dbReference type="EMBL" id="MBG9375635.1"/>
    </source>
</evidence>
<dbReference type="Proteomes" id="UP000628448">
    <property type="component" value="Unassembled WGS sequence"/>
</dbReference>
<keyword evidence="3" id="KW-1185">Reference proteome</keyword>
<keyword evidence="1" id="KW-1133">Transmembrane helix</keyword>
<organism evidence="2 3">
    <name type="scientific">Panacibacter microcysteis</name>
    <dbReference type="NCBI Taxonomy" id="2793269"/>
    <lineage>
        <taxon>Bacteria</taxon>
        <taxon>Pseudomonadati</taxon>
        <taxon>Bacteroidota</taxon>
        <taxon>Chitinophagia</taxon>
        <taxon>Chitinophagales</taxon>
        <taxon>Chitinophagaceae</taxon>
        <taxon>Panacibacter</taxon>
    </lineage>
</organism>